<evidence type="ECO:0000256" key="1">
    <source>
        <dbReference type="ARBA" id="ARBA00004651"/>
    </source>
</evidence>
<feature type="transmembrane region" description="Helical" evidence="8">
    <location>
        <begin position="258"/>
        <end position="278"/>
    </location>
</feature>
<dbReference type="GO" id="GO:0005886">
    <property type="term" value="C:plasma membrane"/>
    <property type="evidence" value="ECO:0007669"/>
    <property type="project" value="UniProtKB-SubCell"/>
</dbReference>
<evidence type="ECO:0000256" key="8">
    <source>
        <dbReference type="SAM" id="Phobius"/>
    </source>
</evidence>
<organism evidence="10 11">
    <name type="scientific">Ligilactobacillus equi DSM 15833 = JCM 10991</name>
    <dbReference type="NCBI Taxonomy" id="1423740"/>
    <lineage>
        <taxon>Bacteria</taxon>
        <taxon>Bacillati</taxon>
        <taxon>Bacillota</taxon>
        <taxon>Bacilli</taxon>
        <taxon>Lactobacillales</taxon>
        <taxon>Lactobacillaceae</taxon>
        <taxon>Ligilactobacillus</taxon>
    </lineage>
</organism>
<feature type="transmembrane region" description="Helical" evidence="8">
    <location>
        <begin position="159"/>
        <end position="177"/>
    </location>
</feature>
<evidence type="ECO:0000256" key="2">
    <source>
        <dbReference type="ARBA" id="ARBA00022448"/>
    </source>
</evidence>
<evidence type="ECO:0000256" key="4">
    <source>
        <dbReference type="ARBA" id="ARBA00022597"/>
    </source>
</evidence>
<feature type="transmembrane region" description="Helical" evidence="8">
    <location>
        <begin position="184"/>
        <end position="209"/>
    </location>
</feature>
<feature type="transmembrane region" description="Helical" evidence="8">
    <location>
        <begin position="306"/>
        <end position="327"/>
    </location>
</feature>
<evidence type="ECO:0000313" key="10">
    <source>
        <dbReference type="EMBL" id="KRL82714.1"/>
    </source>
</evidence>
<evidence type="ECO:0000259" key="9">
    <source>
        <dbReference type="Pfam" id="PF13303"/>
    </source>
</evidence>
<evidence type="ECO:0000256" key="5">
    <source>
        <dbReference type="ARBA" id="ARBA00022692"/>
    </source>
</evidence>
<keyword evidence="2" id="KW-0813">Transport</keyword>
<keyword evidence="7 8" id="KW-0472">Membrane</keyword>
<keyword evidence="3" id="KW-1003">Cell membrane</keyword>
<comment type="subcellular location">
    <subcellularLocation>
        <location evidence="1">Cell membrane</location>
        <topology evidence="1">Multi-pass membrane protein</topology>
    </subcellularLocation>
</comment>
<dbReference type="PATRIC" id="fig|1423740.3.peg.942"/>
<feature type="transmembrane region" description="Helical" evidence="8">
    <location>
        <begin position="52"/>
        <end position="74"/>
    </location>
</feature>
<evidence type="ECO:0000256" key="7">
    <source>
        <dbReference type="ARBA" id="ARBA00023136"/>
    </source>
</evidence>
<dbReference type="InterPro" id="IPR003352">
    <property type="entry name" value="PTS_EIIC"/>
</dbReference>
<dbReference type="STRING" id="1423740.FC36_GL000885"/>
<dbReference type="GO" id="GO:0008982">
    <property type="term" value="F:protein-N(PI)-phosphohistidine-sugar phosphotransferase activity"/>
    <property type="evidence" value="ECO:0007669"/>
    <property type="project" value="InterPro"/>
</dbReference>
<dbReference type="EMBL" id="AZFH01000018">
    <property type="protein sequence ID" value="KRL82714.1"/>
    <property type="molecule type" value="Genomic_DNA"/>
</dbReference>
<sequence length="347" mass="35570">MKAKEFTMNVLNGLSTGVVITLIPSALLGQLMKALSSAFPAFTSTATTITAMTNFTMCLLAAVAAFCVGTAFKFNLIQTGSLAAAATLGAGVVTPTAKGFLLSGTGDVINITVTIVIGVLVAQFIGDKLKNYTVLLVPVLVILIAGGLGMLTLPYVRQVTTFIGAVIMHLTVLQPILMGALMGLVFAVLIVSPISSVGIATAISLSGIASGSANLGIVAGSFTLAIMGASVNSLGTTLAHFIGTPKIQMANMLEKPKLFIPVMVNAAIAGAIGAIFNIKGTPMSAGFGFSGLIGPLAAWNETNQSAGAMILLIILFLVMPIVLGFLARQIFIKQTKLVSPENLLIKA</sequence>
<dbReference type="Pfam" id="PF13303">
    <property type="entry name" value="PTS_EIIC_2"/>
    <property type="match status" value="1"/>
</dbReference>
<reference evidence="10 11" key="1">
    <citation type="journal article" date="2015" name="Genome Announc.">
        <title>Expanding the biotechnology potential of lactobacilli through comparative genomics of 213 strains and associated genera.</title>
        <authorList>
            <person name="Sun Z."/>
            <person name="Harris H.M."/>
            <person name="McCann A."/>
            <person name="Guo C."/>
            <person name="Argimon S."/>
            <person name="Zhang W."/>
            <person name="Yang X."/>
            <person name="Jeffery I.B."/>
            <person name="Cooney J.C."/>
            <person name="Kagawa T.F."/>
            <person name="Liu W."/>
            <person name="Song Y."/>
            <person name="Salvetti E."/>
            <person name="Wrobel A."/>
            <person name="Rasinkangas P."/>
            <person name="Parkhill J."/>
            <person name="Rea M.C."/>
            <person name="O'Sullivan O."/>
            <person name="Ritari J."/>
            <person name="Douillard F.P."/>
            <person name="Paul Ross R."/>
            <person name="Yang R."/>
            <person name="Briner A.E."/>
            <person name="Felis G.E."/>
            <person name="de Vos W.M."/>
            <person name="Barrangou R."/>
            <person name="Klaenhammer T.R."/>
            <person name="Caufield P.W."/>
            <person name="Cui Y."/>
            <person name="Zhang H."/>
            <person name="O'Toole P.W."/>
        </authorList>
    </citation>
    <scope>NUCLEOTIDE SEQUENCE [LARGE SCALE GENOMIC DNA]</scope>
    <source>
        <strain evidence="10 11">DSM 15833</strain>
    </source>
</reference>
<evidence type="ECO:0000256" key="3">
    <source>
        <dbReference type="ARBA" id="ARBA00022475"/>
    </source>
</evidence>
<accession>A0A0R1TUR2</accession>
<feature type="transmembrane region" description="Helical" evidence="8">
    <location>
        <begin position="132"/>
        <end position="153"/>
    </location>
</feature>
<keyword evidence="5 8" id="KW-0812">Transmembrane</keyword>
<evidence type="ECO:0000313" key="11">
    <source>
        <dbReference type="Proteomes" id="UP000051048"/>
    </source>
</evidence>
<feature type="transmembrane region" description="Helical" evidence="8">
    <location>
        <begin position="108"/>
        <end position="125"/>
    </location>
</feature>
<dbReference type="AlphaFoldDB" id="A0A0R1TUR2"/>
<keyword evidence="4" id="KW-0762">Sugar transport</keyword>
<dbReference type="OrthoDB" id="396983at2"/>
<feature type="transmembrane region" description="Helical" evidence="8">
    <location>
        <begin position="81"/>
        <end position="102"/>
    </location>
</feature>
<feature type="domain" description="Phosphotransferase system EIIC" evidence="9">
    <location>
        <begin position="8"/>
        <end position="342"/>
    </location>
</feature>
<name>A0A0R1TUR2_9LACO</name>
<gene>
    <name evidence="10" type="ORF">FC36_GL000885</name>
</gene>
<proteinExistence type="predicted"/>
<evidence type="ECO:0000256" key="6">
    <source>
        <dbReference type="ARBA" id="ARBA00022989"/>
    </source>
</evidence>
<feature type="transmembrane region" description="Helical" evidence="8">
    <location>
        <begin position="12"/>
        <end position="32"/>
    </location>
</feature>
<feature type="transmembrane region" description="Helical" evidence="8">
    <location>
        <begin position="215"/>
        <end position="238"/>
    </location>
</feature>
<keyword evidence="6 8" id="KW-1133">Transmembrane helix</keyword>
<protein>
    <submittedName>
        <fullName evidence="10">Regulatory protein</fullName>
    </submittedName>
</protein>
<dbReference type="Proteomes" id="UP000051048">
    <property type="component" value="Unassembled WGS sequence"/>
</dbReference>
<dbReference type="RefSeq" id="WP_023858623.1">
    <property type="nucleotide sequence ID" value="NZ_AZFH01000018.1"/>
</dbReference>
<dbReference type="GO" id="GO:0009401">
    <property type="term" value="P:phosphoenolpyruvate-dependent sugar phosphotransferase system"/>
    <property type="evidence" value="ECO:0007669"/>
    <property type="project" value="InterPro"/>
</dbReference>
<comment type="caution">
    <text evidence="10">The sequence shown here is derived from an EMBL/GenBank/DDBJ whole genome shotgun (WGS) entry which is preliminary data.</text>
</comment>